<evidence type="ECO:0000256" key="8">
    <source>
        <dbReference type="SAM" id="Phobius"/>
    </source>
</evidence>
<dbReference type="Gene3D" id="1.10.287.1260">
    <property type="match status" value="1"/>
</dbReference>
<dbReference type="SUPFAM" id="SSF82689">
    <property type="entry name" value="Mechanosensitive channel protein MscS (YggB), C-terminal domain"/>
    <property type="match status" value="1"/>
</dbReference>
<keyword evidence="5 8" id="KW-1133">Transmembrane helix</keyword>
<keyword evidence="14" id="KW-1185">Reference proteome</keyword>
<comment type="subcellular location">
    <subcellularLocation>
        <location evidence="1">Cell membrane</location>
        <topology evidence="1">Multi-pass membrane protein</topology>
    </subcellularLocation>
</comment>
<dbReference type="SUPFAM" id="SSF82861">
    <property type="entry name" value="Mechanosensitive channel protein MscS (YggB), transmembrane region"/>
    <property type="match status" value="1"/>
</dbReference>
<sequence>MKYTLLTLILLLNTSLCFAENADSTENDNDHQVVSAEALGLSSPRDTFATFLHSMNDIKRGQPEKINKAISTLDLSAINPLVRDEKGRDLAWMLLEAIDKTRIVKLENIPDNKSGPPYVFAQYKNDTISIVKSYNDRWLFSQETLSSLPNIIDQLASKKTLKVEDQNAQFIPWHIQFRRQLPDTLKTRSFLLENWKWLGVLLSIALGVIADKVAAFSLQLMVLNFRRKTKTPAFKEAPEDMLRPLAMLAMAAIWWAGLNLLALPEQAMVILLVAVKVLAGIAGVWGAYRLVDFVTLYLHYQASKTDNKVDDVLVPLIRKTLKVFVTVIGITFIASNLNLNVSSLLASLGLGGLAFALAAKDVVQNLFGSITVILDQTFHNGDWIVVNDIEGSVEEVGLRSTKIRTFYDSLITLPNAIFINAKVDNMGQRRYRRLSCNVALTYDTPPDKIEAFCEGVREIIRLHPYMRKDYFHVYLNSLGASSLDVLVYVFWETPDWSTELRERQRFLLDILRLAKAQHVDIAFPTQTLHLLTPNDVADNNKEGTAVPSDSSINTLSEQFKRSAKDIVSQSIDPDNKPPPVKF</sequence>
<evidence type="ECO:0000256" key="5">
    <source>
        <dbReference type="ARBA" id="ARBA00022989"/>
    </source>
</evidence>
<keyword evidence="3" id="KW-1003">Cell membrane</keyword>
<dbReference type="InterPro" id="IPR010920">
    <property type="entry name" value="LSM_dom_sf"/>
</dbReference>
<evidence type="ECO:0000256" key="7">
    <source>
        <dbReference type="SAM" id="MobiDB-lite"/>
    </source>
</evidence>
<keyword evidence="9" id="KW-0732">Signal</keyword>
<dbReference type="SUPFAM" id="SSF50182">
    <property type="entry name" value="Sm-like ribonucleoproteins"/>
    <property type="match status" value="1"/>
</dbReference>
<feature type="domain" description="Mechanosensitive ion channel MscS C-terminal" evidence="11">
    <location>
        <begin position="436"/>
        <end position="521"/>
    </location>
</feature>
<evidence type="ECO:0000259" key="11">
    <source>
        <dbReference type="Pfam" id="PF21082"/>
    </source>
</evidence>
<evidence type="ECO:0000256" key="1">
    <source>
        <dbReference type="ARBA" id="ARBA00004651"/>
    </source>
</evidence>
<evidence type="ECO:0000259" key="10">
    <source>
        <dbReference type="Pfam" id="PF00924"/>
    </source>
</evidence>
<dbReference type="Gene3D" id="2.30.30.60">
    <property type="match status" value="1"/>
</dbReference>
<dbReference type="InterPro" id="IPR049278">
    <property type="entry name" value="MS_channel_C"/>
</dbReference>
<name>A0AB33Z4N0_9GAMM</name>
<evidence type="ECO:0000313" key="14">
    <source>
        <dbReference type="Proteomes" id="UP000015462"/>
    </source>
</evidence>
<evidence type="ECO:0000313" key="13">
    <source>
        <dbReference type="EMBL" id="EPD14399.1"/>
    </source>
</evidence>
<feature type="domain" description="Mechanosensitive ion channel MscS" evidence="10">
    <location>
        <begin position="361"/>
        <end position="426"/>
    </location>
</feature>
<dbReference type="InterPro" id="IPR045042">
    <property type="entry name" value="YnaI-like"/>
</dbReference>
<evidence type="ECO:0000259" key="12">
    <source>
        <dbReference type="Pfam" id="PF21088"/>
    </source>
</evidence>
<dbReference type="InterPro" id="IPR023408">
    <property type="entry name" value="MscS_beta-dom_sf"/>
</dbReference>
<dbReference type="Pfam" id="PF00924">
    <property type="entry name" value="MS_channel_2nd"/>
    <property type="match status" value="1"/>
</dbReference>
<dbReference type="InterPro" id="IPR049142">
    <property type="entry name" value="MS_channel_1st"/>
</dbReference>
<reference evidence="13 14" key="1">
    <citation type="journal article" date="2013" name="Genome Announc.">
        <title>Genome Sequence of the Pyrene- and Fluoranthene-Degrading Bacterium Cycloclasticus sp. Strain PY97M.</title>
        <authorList>
            <person name="Cui Z."/>
            <person name="Xu G."/>
            <person name="Li Q."/>
            <person name="Gao W."/>
            <person name="Zheng L."/>
        </authorList>
    </citation>
    <scope>NUCLEOTIDE SEQUENCE [LARGE SCALE GENOMIC DNA]</scope>
    <source>
        <strain evidence="13 14">PY97M</strain>
    </source>
</reference>
<organism evidence="13 14">
    <name type="scientific">Cycloclasticus pugetii</name>
    <dbReference type="NCBI Taxonomy" id="34068"/>
    <lineage>
        <taxon>Bacteria</taxon>
        <taxon>Pseudomonadati</taxon>
        <taxon>Pseudomonadota</taxon>
        <taxon>Gammaproteobacteria</taxon>
        <taxon>Thiotrichales</taxon>
        <taxon>Piscirickettsiaceae</taxon>
        <taxon>Cycloclasticus</taxon>
    </lineage>
</organism>
<dbReference type="PANTHER" id="PTHR43634">
    <property type="entry name" value="OW CONDUCTANCE MECHANOSENSITIVE CHANNEL"/>
    <property type="match status" value="1"/>
</dbReference>
<feature type="domain" description="Mechanosensitive ion channel transmembrane helices 2/3" evidence="12">
    <location>
        <begin position="319"/>
        <end position="360"/>
    </location>
</feature>
<comment type="caution">
    <text evidence="13">The sequence shown here is derived from an EMBL/GenBank/DDBJ whole genome shotgun (WGS) entry which is preliminary data.</text>
</comment>
<evidence type="ECO:0000256" key="4">
    <source>
        <dbReference type="ARBA" id="ARBA00022692"/>
    </source>
</evidence>
<feature type="transmembrane region" description="Helical" evidence="8">
    <location>
        <begin position="269"/>
        <end position="291"/>
    </location>
</feature>
<evidence type="ECO:0000256" key="9">
    <source>
        <dbReference type="SAM" id="SignalP"/>
    </source>
</evidence>
<gene>
    <name evidence="13" type="ORF">L196_02840</name>
</gene>
<feature type="transmembrane region" description="Helical" evidence="8">
    <location>
        <begin position="312"/>
        <end position="335"/>
    </location>
</feature>
<dbReference type="Proteomes" id="UP000015462">
    <property type="component" value="Unassembled WGS sequence"/>
</dbReference>
<dbReference type="Gene3D" id="3.30.70.100">
    <property type="match status" value="1"/>
</dbReference>
<accession>A0AB33Z4N0</accession>
<keyword evidence="6 8" id="KW-0472">Membrane</keyword>
<feature type="chain" id="PRO_5044338979" evidence="9">
    <location>
        <begin position="20"/>
        <end position="582"/>
    </location>
</feature>
<evidence type="ECO:0000256" key="2">
    <source>
        <dbReference type="ARBA" id="ARBA00008017"/>
    </source>
</evidence>
<proteinExistence type="inferred from homology"/>
<dbReference type="GO" id="GO:0005886">
    <property type="term" value="C:plasma membrane"/>
    <property type="evidence" value="ECO:0007669"/>
    <property type="project" value="UniProtKB-SubCell"/>
</dbReference>
<dbReference type="InterPro" id="IPR006685">
    <property type="entry name" value="MscS_channel_2nd"/>
</dbReference>
<feature type="region of interest" description="Disordered" evidence="7">
    <location>
        <begin position="563"/>
        <end position="582"/>
    </location>
</feature>
<dbReference type="EMBL" id="ASHL01000001">
    <property type="protein sequence ID" value="EPD14399.1"/>
    <property type="molecule type" value="Genomic_DNA"/>
</dbReference>
<feature type="transmembrane region" description="Helical" evidence="8">
    <location>
        <begin position="197"/>
        <end position="223"/>
    </location>
</feature>
<dbReference type="RefSeq" id="WP_016389895.1">
    <property type="nucleotide sequence ID" value="NZ_KE646805.1"/>
</dbReference>
<dbReference type="AlphaFoldDB" id="A0AB33Z4N0"/>
<dbReference type="Pfam" id="PF21088">
    <property type="entry name" value="MS_channel_1st"/>
    <property type="match status" value="1"/>
</dbReference>
<protein>
    <submittedName>
        <fullName evidence="13">MscS family transporter</fullName>
    </submittedName>
</protein>
<comment type="similarity">
    <text evidence="2">Belongs to the MscS (TC 1.A.23) family.</text>
</comment>
<keyword evidence="4 8" id="KW-0812">Transmembrane</keyword>
<evidence type="ECO:0000256" key="3">
    <source>
        <dbReference type="ARBA" id="ARBA00022475"/>
    </source>
</evidence>
<dbReference type="GO" id="GO:0008381">
    <property type="term" value="F:mechanosensitive monoatomic ion channel activity"/>
    <property type="evidence" value="ECO:0007669"/>
    <property type="project" value="UniProtKB-ARBA"/>
</dbReference>
<dbReference type="PANTHER" id="PTHR43634:SF2">
    <property type="entry name" value="LOW CONDUCTANCE MECHANOSENSITIVE CHANNEL YNAI"/>
    <property type="match status" value="1"/>
</dbReference>
<feature type="transmembrane region" description="Helical" evidence="8">
    <location>
        <begin position="244"/>
        <end position="263"/>
    </location>
</feature>
<dbReference type="Pfam" id="PF21082">
    <property type="entry name" value="MS_channel_3rd"/>
    <property type="match status" value="1"/>
</dbReference>
<evidence type="ECO:0000256" key="6">
    <source>
        <dbReference type="ARBA" id="ARBA00023136"/>
    </source>
</evidence>
<feature type="signal peptide" evidence="9">
    <location>
        <begin position="1"/>
        <end position="19"/>
    </location>
</feature>
<dbReference type="InterPro" id="IPR011014">
    <property type="entry name" value="MscS_channel_TM-2"/>
</dbReference>
<dbReference type="InterPro" id="IPR011066">
    <property type="entry name" value="MscS_channel_C_sf"/>
</dbReference>